<dbReference type="InterPro" id="IPR023286">
    <property type="entry name" value="ABATE_dom_sf"/>
</dbReference>
<dbReference type="Pfam" id="PF11706">
    <property type="entry name" value="zf-CGNR"/>
    <property type="match status" value="1"/>
</dbReference>
<name>A0ABV3DLV8_9ACTN</name>
<dbReference type="PANTHER" id="PTHR35525:SF3">
    <property type="entry name" value="BLL6575 PROTEIN"/>
    <property type="match status" value="1"/>
</dbReference>
<sequence>MSANEPDSDAAPGALRRVEELINTFSVDTGTDALTDPAALAAWLAERDLLPETVAVSAADLDRARVVREGLRAIVVANNTPASAARKTDDAARTPAALADLAALARELPLVLDPLTTPPTLVPHTPDTPDAALAQLLADVAKSVADGTWSRMKGCRMCEWAYYDYSRNRSRAWCSMALCGNRAKAQAFRDRSR</sequence>
<dbReference type="InterPro" id="IPR021005">
    <property type="entry name" value="Znf_CGNR"/>
</dbReference>
<keyword evidence="3" id="KW-1185">Reference proteome</keyword>
<accession>A0ABV3DLV8</accession>
<dbReference type="Proteomes" id="UP001551482">
    <property type="component" value="Unassembled WGS sequence"/>
</dbReference>
<evidence type="ECO:0000313" key="3">
    <source>
        <dbReference type="Proteomes" id="UP001551482"/>
    </source>
</evidence>
<proteinExistence type="predicted"/>
<dbReference type="EMBL" id="JBEZFP010000070">
    <property type="protein sequence ID" value="MEU8136743.1"/>
    <property type="molecule type" value="Genomic_DNA"/>
</dbReference>
<evidence type="ECO:0000313" key="2">
    <source>
        <dbReference type="EMBL" id="MEU8136743.1"/>
    </source>
</evidence>
<evidence type="ECO:0000259" key="1">
    <source>
        <dbReference type="Pfam" id="PF11706"/>
    </source>
</evidence>
<protein>
    <submittedName>
        <fullName evidence="2">CGNR zinc finger domain-containing protein</fullName>
    </submittedName>
</protein>
<dbReference type="Pfam" id="PF07336">
    <property type="entry name" value="ABATE"/>
    <property type="match status" value="1"/>
</dbReference>
<dbReference type="Gene3D" id="1.10.3300.10">
    <property type="entry name" value="Jann2411-like domain"/>
    <property type="match status" value="1"/>
</dbReference>
<organism evidence="2 3">
    <name type="scientific">Streptodolium elevatio</name>
    <dbReference type="NCBI Taxonomy" id="3157996"/>
    <lineage>
        <taxon>Bacteria</taxon>
        <taxon>Bacillati</taxon>
        <taxon>Actinomycetota</taxon>
        <taxon>Actinomycetes</taxon>
        <taxon>Kitasatosporales</taxon>
        <taxon>Streptomycetaceae</taxon>
        <taxon>Streptodolium</taxon>
    </lineage>
</organism>
<dbReference type="SUPFAM" id="SSF160904">
    <property type="entry name" value="Jann2411-like"/>
    <property type="match status" value="1"/>
</dbReference>
<dbReference type="RefSeq" id="WP_358357625.1">
    <property type="nucleotide sequence ID" value="NZ_JBEZFP010000070.1"/>
</dbReference>
<comment type="caution">
    <text evidence="2">The sequence shown here is derived from an EMBL/GenBank/DDBJ whole genome shotgun (WGS) entry which is preliminary data.</text>
</comment>
<gene>
    <name evidence="2" type="ORF">AB0C36_24930</name>
</gene>
<feature type="domain" description="Zinc finger CGNR" evidence="1">
    <location>
        <begin position="151"/>
        <end position="191"/>
    </location>
</feature>
<dbReference type="PANTHER" id="PTHR35525">
    <property type="entry name" value="BLL6575 PROTEIN"/>
    <property type="match status" value="1"/>
</dbReference>
<reference evidence="2 3" key="1">
    <citation type="submission" date="2024-06" db="EMBL/GenBank/DDBJ databases">
        <title>The Natural Products Discovery Center: Release of the First 8490 Sequenced Strains for Exploring Actinobacteria Biosynthetic Diversity.</title>
        <authorList>
            <person name="Kalkreuter E."/>
            <person name="Kautsar S.A."/>
            <person name="Yang D."/>
            <person name="Bader C.D."/>
            <person name="Teijaro C.N."/>
            <person name="Fluegel L."/>
            <person name="Davis C.M."/>
            <person name="Simpson J.R."/>
            <person name="Lauterbach L."/>
            <person name="Steele A.D."/>
            <person name="Gui C."/>
            <person name="Meng S."/>
            <person name="Li G."/>
            <person name="Viehrig K."/>
            <person name="Ye F."/>
            <person name="Su P."/>
            <person name="Kiefer A.F."/>
            <person name="Nichols A."/>
            <person name="Cepeda A.J."/>
            <person name="Yan W."/>
            <person name="Fan B."/>
            <person name="Jiang Y."/>
            <person name="Adhikari A."/>
            <person name="Zheng C.-J."/>
            <person name="Schuster L."/>
            <person name="Cowan T.M."/>
            <person name="Smanski M.J."/>
            <person name="Chevrette M.G."/>
            <person name="De Carvalho L.P.S."/>
            <person name="Shen B."/>
        </authorList>
    </citation>
    <scope>NUCLEOTIDE SEQUENCE [LARGE SCALE GENOMIC DNA]</scope>
    <source>
        <strain evidence="2 3">NPDC048946</strain>
    </source>
</reference>
<dbReference type="InterPro" id="IPR010852">
    <property type="entry name" value="ABATE"/>
</dbReference>